<feature type="non-terminal residue" evidence="2">
    <location>
        <position position="1"/>
    </location>
</feature>
<evidence type="ECO:0000313" key="3">
    <source>
        <dbReference type="Proteomes" id="UP000708208"/>
    </source>
</evidence>
<proteinExistence type="predicted"/>
<dbReference type="Proteomes" id="UP000708208">
    <property type="component" value="Unassembled WGS sequence"/>
</dbReference>
<dbReference type="EMBL" id="CAJVCH010532375">
    <property type="protein sequence ID" value="CAG7824325.1"/>
    <property type="molecule type" value="Genomic_DNA"/>
</dbReference>
<feature type="compositionally biased region" description="Polar residues" evidence="1">
    <location>
        <begin position="42"/>
        <end position="52"/>
    </location>
</feature>
<keyword evidence="3" id="KW-1185">Reference proteome</keyword>
<reference evidence="2" key="1">
    <citation type="submission" date="2021-06" db="EMBL/GenBank/DDBJ databases">
        <authorList>
            <person name="Hodson N. C."/>
            <person name="Mongue J. A."/>
            <person name="Jaron S. K."/>
        </authorList>
    </citation>
    <scope>NUCLEOTIDE SEQUENCE</scope>
</reference>
<evidence type="ECO:0000256" key="1">
    <source>
        <dbReference type="SAM" id="MobiDB-lite"/>
    </source>
</evidence>
<accession>A0A8J2PWF2</accession>
<protein>
    <submittedName>
        <fullName evidence="2">Uncharacterized protein</fullName>
    </submittedName>
</protein>
<organism evidence="2 3">
    <name type="scientific">Allacma fusca</name>
    <dbReference type="NCBI Taxonomy" id="39272"/>
    <lineage>
        <taxon>Eukaryota</taxon>
        <taxon>Metazoa</taxon>
        <taxon>Ecdysozoa</taxon>
        <taxon>Arthropoda</taxon>
        <taxon>Hexapoda</taxon>
        <taxon>Collembola</taxon>
        <taxon>Symphypleona</taxon>
        <taxon>Sminthuridae</taxon>
        <taxon>Allacma</taxon>
    </lineage>
</organism>
<feature type="region of interest" description="Disordered" evidence="1">
    <location>
        <begin position="35"/>
        <end position="57"/>
    </location>
</feature>
<name>A0A8J2PWF2_9HEXA</name>
<comment type="caution">
    <text evidence="2">The sequence shown here is derived from an EMBL/GenBank/DDBJ whole genome shotgun (WGS) entry which is preliminary data.</text>
</comment>
<sequence>YLQSVLIFSVVLTKISGSTEYQDLLSIISSSLRSESSKLPEQISSEPPTTEQPILLDQISGEIPDTAQYDSLPT</sequence>
<feature type="non-terminal residue" evidence="2">
    <location>
        <position position="74"/>
    </location>
</feature>
<dbReference type="AlphaFoldDB" id="A0A8J2PWF2"/>
<evidence type="ECO:0000313" key="2">
    <source>
        <dbReference type="EMBL" id="CAG7824325.1"/>
    </source>
</evidence>
<gene>
    <name evidence="2" type="ORF">AFUS01_LOCUS34488</name>
</gene>